<gene>
    <name evidence="1" type="ORF">BDY19DRAFT_902973</name>
</gene>
<name>A0ACB8UGL7_9APHY</name>
<dbReference type="EMBL" id="MU274902">
    <property type="protein sequence ID" value="KAI0093189.1"/>
    <property type="molecule type" value="Genomic_DNA"/>
</dbReference>
<sequence length="1310" mass="137929">MESRKRKREEERDPVEDAIITFHAPNGRTFSRVFKAWAQVSQRSCASIDKTLATTKETVRKKLGLAPEVELELAQLRDGKKIDLEDDDDFLAFRAFTRTNASLNVEVTVVDALPSPPRVEEILSVQVAAASHKRPPQNSVQQSTPFSSIARKGTSVDRSVGTVVPADSGGPPLSVVQDVITTDSLPEKKVKKSRKSKLPAAAASATAPANPALPDASPTDHHDAAAGPSHLPSPNSVDVDAPLSVSKRSTDLVAVSEDAPRTKKRKIASQAEKEYPVASTSKAPEAEYSGRQELSPPKKVKWGADIPKENSGVEAKSKSAKKSKKAAATANADTAGATERKSKKKSSEVLRDDGASSNKSSKKAGDGGPTRADASTQGIPETPSEDEVVPTSKPAKAQKKVKEAQNSKSKKDQDAKGKSKSKTTKVSKENPPTPSQPTAAASSAAASILAALKARSSTSSGIQPVKTPASASTETTPPSIPHKPPPPAPSEPELRPSSQSSLPQPPTQVPPPPTSSKKQGVDVDGSDERNSATVTTTSMGSPKRGGGRGSISTVSCPVCLKVPFHLRYKCPIVTAGPESIRRRIAELQKDPTKQQLQAELKHLLLKGQKQQTASSQPPSPPKEPVKNHDFHSASDSDIGNGSLFAARSVSPEIPPPVSLPTIPTGSEISEVVVQGKDSDSSSESSDSDDHDEDDETAEKETGSTVPLSSFGRPMNIPANPSEEHIEALLRGPVSSLRVSTIVDEIFANGDNGSESEQSEGDEGMASEEEERNERAFRRLSQQLQRNAPSSDEEEDEEEDARGNEVVMDVDQNAEVPPSDLIDDAAESSSTKAVSEALGGQLSTRSSAEPDDAMDVELDITGTNHDFPAMLSTTQKSGKGGEIVPSSEDEDGEGDQSAPAAPSNRESSPDVPIASLQHEDDPIEPSEEPESPRADDDPIEPVTSQATWDEPATPSTPLPKPGTVRKMRDRNGKVRGARSLSLSAKIADTTEQTTTNPPVEAAAEQPAEPAAADVEPTPSASVVPVSLKRRGRPPLSAEVKAERARIAAEKAAEKKAQKEEKARQKSTVKPTRNKKSAEDSMVVDGGAATVDGSPTVLASSRVSQKTSAAASGWETLSVSPSLPETTMVDELRSSSPEHAEDGVGESAGPAIPASSSSATSHSSGLEVMQDELATPMVKTTGVTSATPLFLASSQPPSRRAPNSQVNGNSSPLMQRGSASQTGSLLKSALRSVRPVSTWKKIPRLSDIASQPMFTPLSSHPVPPHPGVVSQKKSLANAFGANESSSESSDSDSDEEPVSHIPKGRRAGAQKK</sequence>
<dbReference type="Proteomes" id="UP001055072">
    <property type="component" value="Unassembled WGS sequence"/>
</dbReference>
<evidence type="ECO:0000313" key="2">
    <source>
        <dbReference type="Proteomes" id="UP001055072"/>
    </source>
</evidence>
<protein>
    <submittedName>
        <fullName evidence="1">Uncharacterized protein</fullName>
    </submittedName>
</protein>
<evidence type="ECO:0000313" key="1">
    <source>
        <dbReference type="EMBL" id="KAI0093189.1"/>
    </source>
</evidence>
<keyword evidence="2" id="KW-1185">Reference proteome</keyword>
<accession>A0ACB8UGL7</accession>
<comment type="caution">
    <text evidence="1">The sequence shown here is derived from an EMBL/GenBank/DDBJ whole genome shotgun (WGS) entry which is preliminary data.</text>
</comment>
<reference evidence="1" key="1">
    <citation type="journal article" date="2021" name="Environ. Microbiol.">
        <title>Gene family expansions and transcriptome signatures uncover fungal adaptations to wood decay.</title>
        <authorList>
            <person name="Hage H."/>
            <person name="Miyauchi S."/>
            <person name="Viragh M."/>
            <person name="Drula E."/>
            <person name="Min B."/>
            <person name="Chaduli D."/>
            <person name="Navarro D."/>
            <person name="Favel A."/>
            <person name="Norest M."/>
            <person name="Lesage-Meessen L."/>
            <person name="Balint B."/>
            <person name="Merenyi Z."/>
            <person name="de Eugenio L."/>
            <person name="Morin E."/>
            <person name="Martinez A.T."/>
            <person name="Baldrian P."/>
            <person name="Stursova M."/>
            <person name="Martinez M.J."/>
            <person name="Novotny C."/>
            <person name="Magnuson J.K."/>
            <person name="Spatafora J.W."/>
            <person name="Maurice S."/>
            <person name="Pangilinan J."/>
            <person name="Andreopoulos W."/>
            <person name="LaButti K."/>
            <person name="Hundley H."/>
            <person name="Na H."/>
            <person name="Kuo A."/>
            <person name="Barry K."/>
            <person name="Lipzen A."/>
            <person name="Henrissat B."/>
            <person name="Riley R."/>
            <person name="Ahrendt S."/>
            <person name="Nagy L.G."/>
            <person name="Grigoriev I.V."/>
            <person name="Martin F."/>
            <person name="Rosso M.N."/>
        </authorList>
    </citation>
    <scope>NUCLEOTIDE SEQUENCE</scope>
    <source>
        <strain evidence="1">CBS 384.51</strain>
    </source>
</reference>
<organism evidence="1 2">
    <name type="scientific">Irpex rosettiformis</name>
    <dbReference type="NCBI Taxonomy" id="378272"/>
    <lineage>
        <taxon>Eukaryota</taxon>
        <taxon>Fungi</taxon>
        <taxon>Dikarya</taxon>
        <taxon>Basidiomycota</taxon>
        <taxon>Agaricomycotina</taxon>
        <taxon>Agaricomycetes</taxon>
        <taxon>Polyporales</taxon>
        <taxon>Irpicaceae</taxon>
        <taxon>Irpex</taxon>
    </lineage>
</organism>
<proteinExistence type="predicted"/>